<feature type="compositionally biased region" description="Acidic residues" evidence="2">
    <location>
        <begin position="522"/>
        <end position="544"/>
    </location>
</feature>
<feature type="compositionally biased region" description="Low complexity" evidence="2">
    <location>
        <begin position="372"/>
        <end position="386"/>
    </location>
</feature>
<feature type="region of interest" description="Disordered" evidence="2">
    <location>
        <begin position="518"/>
        <end position="552"/>
    </location>
</feature>
<dbReference type="OrthoDB" id="185373at2759"/>
<feature type="region of interest" description="Disordered" evidence="2">
    <location>
        <begin position="761"/>
        <end position="787"/>
    </location>
</feature>
<dbReference type="PROSITE" id="PS51375">
    <property type="entry name" value="PPR"/>
    <property type="match status" value="1"/>
</dbReference>
<feature type="region of interest" description="Disordered" evidence="2">
    <location>
        <begin position="639"/>
        <end position="663"/>
    </location>
</feature>
<feature type="repeat" description="PPR" evidence="1">
    <location>
        <begin position="80"/>
        <end position="114"/>
    </location>
</feature>
<evidence type="ECO:0008006" key="5">
    <source>
        <dbReference type="Google" id="ProtNLM"/>
    </source>
</evidence>
<reference evidence="3" key="1">
    <citation type="submission" date="2021-02" db="EMBL/GenBank/DDBJ databases">
        <authorList>
            <person name="Nieuwenhuis M."/>
            <person name="Van De Peppel L.J.J."/>
        </authorList>
    </citation>
    <scope>NUCLEOTIDE SEQUENCE</scope>
    <source>
        <strain evidence="3">D49</strain>
    </source>
</reference>
<evidence type="ECO:0000313" key="4">
    <source>
        <dbReference type="Proteomes" id="UP000717328"/>
    </source>
</evidence>
<dbReference type="InterPro" id="IPR011990">
    <property type="entry name" value="TPR-like_helical_dom_sf"/>
</dbReference>
<feature type="compositionally biased region" description="Basic and acidic residues" evidence="2">
    <location>
        <begin position="423"/>
        <end position="437"/>
    </location>
</feature>
<feature type="region of interest" description="Disordered" evidence="2">
    <location>
        <begin position="372"/>
        <end position="393"/>
    </location>
</feature>
<dbReference type="Gene3D" id="1.25.40.10">
    <property type="entry name" value="Tetratricopeptide repeat domain"/>
    <property type="match status" value="1"/>
</dbReference>
<feature type="compositionally biased region" description="Pro residues" evidence="2">
    <location>
        <begin position="259"/>
        <end position="269"/>
    </location>
</feature>
<feature type="region of interest" description="Disordered" evidence="2">
    <location>
        <begin position="410"/>
        <end position="460"/>
    </location>
</feature>
<keyword evidence="4" id="KW-1185">Reference proteome</keyword>
<proteinExistence type="predicted"/>
<name>A0A9P7GJL3_9AGAR</name>
<evidence type="ECO:0000256" key="2">
    <source>
        <dbReference type="SAM" id="MobiDB-lite"/>
    </source>
</evidence>
<dbReference type="Pfam" id="PF13812">
    <property type="entry name" value="PPR_3"/>
    <property type="match status" value="1"/>
</dbReference>
<dbReference type="EMBL" id="JABCKI010000762">
    <property type="protein sequence ID" value="KAG5649713.1"/>
    <property type="molecule type" value="Genomic_DNA"/>
</dbReference>
<feature type="region of interest" description="Disordered" evidence="2">
    <location>
        <begin position="1"/>
        <end position="39"/>
    </location>
</feature>
<accession>A0A9P7GJL3</accession>
<feature type="compositionally biased region" description="Pro residues" evidence="2">
    <location>
        <begin position="448"/>
        <end position="458"/>
    </location>
</feature>
<evidence type="ECO:0000256" key="1">
    <source>
        <dbReference type="PROSITE-ProRule" id="PRU00708"/>
    </source>
</evidence>
<organism evidence="3 4">
    <name type="scientific">Sphagnurus paluster</name>
    <dbReference type="NCBI Taxonomy" id="117069"/>
    <lineage>
        <taxon>Eukaryota</taxon>
        <taxon>Fungi</taxon>
        <taxon>Dikarya</taxon>
        <taxon>Basidiomycota</taxon>
        <taxon>Agaricomycotina</taxon>
        <taxon>Agaricomycetes</taxon>
        <taxon>Agaricomycetidae</taxon>
        <taxon>Agaricales</taxon>
        <taxon>Tricholomatineae</taxon>
        <taxon>Lyophyllaceae</taxon>
        <taxon>Sphagnurus</taxon>
    </lineage>
</organism>
<protein>
    <recommendedName>
        <fullName evidence="5">Pentatricopeptide repeat-containing protein</fullName>
    </recommendedName>
</protein>
<gene>
    <name evidence="3" type="ORF">H0H81_002395</name>
</gene>
<dbReference type="Proteomes" id="UP000717328">
    <property type="component" value="Unassembled WGS sequence"/>
</dbReference>
<comment type="caution">
    <text evidence="3">The sequence shown here is derived from an EMBL/GenBank/DDBJ whole genome shotgun (WGS) entry which is preliminary data.</text>
</comment>
<sequence>MVSTPRTLTPRLYSSSPRKPKPKPKPNYNANHPKSESDKLKDLCTNLNTLLRKDPVPPPAFVDQYIHRRLDRLLASATKPDTIYTALISQLLGHGRTKDAAGVYQRMLRAGLVPCSETQAQMLAVALAGMARADSGSDRDTEIRTALDAALQDRKYTDAHFLHILETMGGLQVPHEHILHVARVFTDVDAGGRLPSTALLTKLVEIEARMGRVDDALGRVLRLGPEWKDPAPYAAIMTALEDVDVHALLANSSSSQPPSSQPPSSNPDPDPADAKEAALDRILQAMQVQHVVPDIAVFNALIARALRRRERATAFAVYDVARGAGLRPTGGTFAPLFKVLAQETPAARRARRRRARVQALVLVLDGASANANANATSGAANDNDNGTSNKPIHTPRTLFHALLASYPDPVPMHDPLPASSSRLRPDSDPTPHTRATEPNDPDSDSDDPAPPPPPPPTTPSIALLTLALRAHVQTRDYAGAHVVLGAFRVYACEPGAAAFRAVLGHVVRRVLGEARYVRDPDPDAEGEGEGEGEGGADGEGEGEGGDAVGAGGGAGSWGARFIGSKRELRKLRGADEVQLARRVLDAARQAEFSLSGYLFAHEHERLREGRGGAVARSEDGNNEKADMDLDMDGVAHVDKETDKETETDRQGDTDAEHANEPEHKKLLVPSIPMIFHDAPPPSPSPHRAHPRFSLVPLLRLLRRAVYAAGPAAGDGDGGGDGDARGVYAEIARAKREMVPVGMPRARKRVRGAERRGWAGVGVGVGVGTKKGKGKKRKGKAGEGSASV</sequence>
<evidence type="ECO:0000313" key="3">
    <source>
        <dbReference type="EMBL" id="KAG5649713.1"/>
    </source>
</evidence>
<dbReference type="NCBIfam" id="TIGR00756">
    <property type="entry name" value="PPR"/>
    <property type="match status" value="1"/>
</dbReference>
<dbReference type="AlphaFoldDB" id="A0A9P7GJL3"/>
<feature type="compositionally biased region" description="Basic residues" evidence="2">
    <location>
        <begin position="769"/>
        <end position="778"/>
    </location>
</feature>
<reference evidence="3" key="2">
    <citation type="submission" date="2021-10" db="EMBL/GenBank/DDBJ databases">
        <title>Phylogenomics reveals ancestral predisposition of the termite-cultivated fungus Termitomyces towards a domesticated lifestyle.</title>
        <authorList>
            <person name="Auxier B."/>
            <person name="Grum-Grzhimaylo A."/>
            <person name="Cardenas M.E."/>
            <person name="Lodge J.D."/>
            <person name="Laessoe T."/>
            <person name="Pedersen O."/>
            <person name="Smith M.E."/>
            <person name="Kuyper T.W."/>
            <person name="Franco-Molano E.A."/>
            <person name="Baroni T.J."/>
            <person name="Aanen D.K."/>
        </authorList>
    </citation>
    <scope>NUCLEOTIDE SEQUENCE</scope>
    <source>
        <strain evidence="3">D49</strain>
    </source>
</reference>
<feature type="region of interest" description="Disordered" evidence="2">
    <location>
        <begin position="251"/>
        <end position="273"/>
    </location>
</feature>
<dbReference type="InterPro" id="IPR002885">
    <property type="entry name" value="PPR_rpt"/>
</dbReference>